<evidence type="ECO:0000313" key="3">
    <source>
        <dbReference type="Proteomes" id="UP000799438"/>
    </source>
</evidence>
<proteinExistence type="predicted"/>
<feature type="coiled-coil region" evidence="1">
    <location>
        <begin position="38"/>
        <end position="65"/>
    </location>
</feature>
<keyword evidence="3" id="KW-1185">Reference proteome</keyword>
<protein>
    <recommendedName>
        <fullName evidence="4">Fungal N-terminal domain-containing protein</fullName>
    </recommendedName>
</protein>
<keyword evidence="1" id="KW-0175">Coiled coil</keyword>
<evidence type="ECO:0008006" key="4">
    <source>
        <dbReference type="Google" id="ProtNLM"/>
    </source>
</evidence>
<dbReference type="RefSeq" id="XP_033400810.1">
    <property type="nucleotide sequence ID" value="XM_033542950.1"/>
</dbReference>
<name>A0A6A6BN26_9PEZI</name>
<dbReference type="OrthoDB" id="341259at2759"/>
<dbReference type="EMBL" id="ML995478">
    <property type="protein sequence ID" value="KAF2145098.1"/>
    <property type="molecule type" value="Genomic_DNA"/>
</dbReference>
<evidence type="ECO:0000256" key="1">
    <source>
        <dbReference type="SAM" id="Coils"/>
    </source>
</evidence>
<sequence length="166" mass="18841">MSGLEAAANILALIGAAQDVSRLTVRLLKRLKHAPVEFRALLEEVENMQLVLARVEQTHEALEKSPSDLKRLIEAAERKMLVVNRMIQDKLIKPGKANKVDRFSWVRHSSKAKQLVLELSSLRQSIVDVLSALNWWVISRLFTVGTCTVIFTVSDQDRLNDFYFKG</sequence>
<gene>
    <name evidence="2" type="ORF">K452DRAFT_306034</name>
</gene>
<organism evidence="2 3">
    <name type="scientific">Aplosporella prunicola CBS 121167</name>
    <dbReference type="NCBI Taxonomy" id="1176127"/>
    <lineage>
        <taxon>Eukaryota</taxon>
        <taxon>Fungi</taxon>
        <taxon>Dikarya</taxon>
        <taxon>Ascomycota</taxon>
        <taxon>Pezizomycotina</taxon>
        <taxon>Dothideomycetes</taxon>
        <taxon>Dothideomycetes incertae sedis</taxon>
        <taxon>Botryosphaeriales</taxon>
        <taxon>Aplosporellaceae</taxon>
        <taxon>Aplosporella</taxon>
    </lineage>
</organism>
<accession>A0A6A6BN26</accession>
<dbReference type="Proteomes" id="UP000799438">
    <property type="component" value="Unassembled WGS sequence"/>
</dbReference>
<dbReference type="GeneID" id="54300447"/>
<reference evidence="2" key="1">
    <citation type="journal article" date="2020" name="Stud. Mycol.">
        <title>101 Dothideomycetes genomes: a test case for predicting lifestyles and emergence of pathogens.</title>
        <authorList>
            <person name="Haridas S."/>
            <person name="Albert R."/>
            <person name="Binder M."/>
            <person name="Bloem J."/>
            <person name="Labutti K."/>
            <person name="Salamov A."/>
            <person name="Andreopoulos B."/>
            <person name="Baker S."/>
            <person name="Barry K."/>
            <person name="Bills G."/>
            <person name="Bluhm B."/>
            <person name="Cannon C."/>
            <person name="Castanera R."/>
            <person name="Culley D."/>
            <person name="Daum C."/>
            <person name="Ezra D."/>
            <person name="Gonzalez J."/>
            <person name="Henrissat B."/>
            <person name="Kuo A."/>
            <person name="Liang C."/>
            <person name="Lipzen A."/>
            <person name="Lutzoni F."/>
            <person name="Magnuson J."/>
            <person name="Mondo S."/>
            <person name="Nolan M."/>
            <person name="Ohm R."/>
            <person name="Pangilinan J."/>
            <person name="Park H.-J."/>
            <person name="Ramirez L."/>
            <person name="Alfaro M."/>
            <person name="Sun H."/>
            <person name="Tritt A."/>
            <person name="Yoshinaga Y."/>
            <person name="Zwiers L.-H."/>
            <person name="Turgeon B."/>
            <person name="Goodwin S."/>
            <person name="Spatafora J."/>
            <person name="Crous P."/>
            <person name="Grigoriev I."/>
        </authorList>
    </citation>
    <scope>NUCLEOTIDE SEQUENCE</scope>
    <source>
        <strain evidence="2">CBS 121167</strain>
    </source>
</reference>
<evidence type="ECO:0000313" key="2">
    <source>
        <dbReference type="EMBL" id="KAF2145098.1"/>
    </source>
</evidence>
<dbReference type="AlphaFoldDB" id="A0A6A6BN26"/>